<evidence type="ECO:0000313" key="16">
    <source>
        <dbReference type="EMBL" id="GAF73947.1"/>
    </source>
</evidence>
<evidence type="ECO:0000256" key="7">
    <source>
        <dbReference type="ARBA" id="ARBA00022723"/>
    </source>
</evidence>
<comment type="similarity">
    <text evidence="2">Belongs to the class-II aminoacyl-tRNA synthetase family.</text>
</comment>
<dbReference type="InterPro" id="IPR003156">
    <property type="entry name" value="DHHA1_dom"/>
</dbReference>
<dbReference type="Gene3D" id="3.30.980.10">
    <property type="entry name" value="Threonyl-trna Synthetase, Chain A, domain 2"/>
    <property type="match status" value="1"/>
</dbReference>
<dbReference type="GO" id="GO:0000049">
    <property type="term" value="F:tRNA binding"/>
    <property type="evidence" value="ECO:0007669"/>
    <property type="project" value="UniProtKB-KW"/>
</dbReference>
<dbReference type="SMART" id="SM00863">
    <property type="entry name" value="tRNA_SAD"/>
    <property type="match status" value="1"/>
</dbReference>
<dbReference type="FunFam" id="3.30.54.20:FF:000001">
    <property type="entry name" value="Alanine--tRNA ligase"/>
    <property type="match status" value="1"/>
</dbReference>
<feature type="domain" description="Alanyl-transfer RNA synthetases family profile" evidence="15">
    <location>
        <begin position="1"/>
        <end position="194"/>
    </location>
</feature>
<evidence type="ECO:0000256" key="3">
    <source>
        <dbReference type="ARBA" id="ARBA00013168"/>
    </source>
</evidence>
<dbReference type="PROSITE" id="PS50860">
    <property type="entry name" value="AA_TRNA_LIGASE_II_ALA"/>
    <property type="match status" value="1"/>
</dbReference>
<comment type="caution">
    <text evidence="16">The sequence shown here is derived from an EMBL/GenBank/DDBJ whole genome shotgun (WGS) entry which is preliminary data.</text>
</comment>
<gene>
    <name evidence="16" type="ORF">S01H1_08111</name>
</gene>
<dbReference type="Gene3D" id="3.10.310.40">
    <property type="match status" value="1"/>
</dbReference>
<evidence type="ECO:0000256" key="9">
    <source>
        <dbReference type="ARBA" id="ARBA00022833"/>
    </source>
</evidence>
<dbReference type="Gene3D" id="3.30.54.20">
    <property type="match status" value="1"/>
</dbReference>
<evidence type="ECO:0000256" key="5">
    <source>
        <dbReference type="ARBA" id="ARBA00022555"/>
    </source>
</evidence>
<evidence type="ECO:0000256" key="13">
    <source>
        <dbReference type="ARBA" id="ARBA00023146"/>
    </source>
</evidence>
<proteinExistence type="inferred from homology"/>
<accession>X0SDH9</accession>
<dbReference type="GO" id="GO:0005524">
    <property type="term" value="F:ATP binding"/>
    <property type="evidence" value="ECO:0007669"/>
    <property type="project" value="UniProtKB-KW"/>
</dbReference>
<keyword evidence="13" id="KW-0030">Aminoacyl-tRNA synthetase</keyword>
<dbReference type="PANTHER" id="PTHR11777:SF9">
    <property type="entry name" value="ALANINE--TRNA LIGASE, CYTOPLASMIC"/>
    <property type="match status" value="1"/>
</dbReference>
<keyword evidence="10" id="KW-0067">ATP-binding</keyword>
<dbReference type="EC" id="6.1.1.7" evidence="3"/>
<dbReference type="Gene3D" id="6.10.250.550">
    <property type="match status" value="1"/>
</dbReference>
<name>X0SDH9_9ZZZZ</name>
<dbReference type="GO" id="GO:0046872">
    <property type="term" value="F:metal ion binding"/>
    <property type="evidence" value="ECO:0007669"/>
    <property type="project" value="UniProtKB-KW"/>
</dbReference>
<keyword evidence="12" id="KW-0648">Protein biosynthesis</keyword>
<feature type="non-terminal residue" evidence="16">
    <location>
        <position position="1"/>
    </location>
</feature>
<evidence type="ECO:0000256" key="2">
    <source>
        <dbReference type="ARBA" id="ARBA00008226"/>
    </source>
</evidence>
<keyword evidence="6" id="KW-0436">Ligase</keyword>
<dbReference type="FunFam" id="3.30.980.10:FF:000004">
    <property type="entry name" value="Alanine--tRNA ligase, cytoplasmic"/>
    <property type="match status" value="1"/>
</dbReference>
<reference evidence="16" key="1">
    <citation type="journal article" date="2014" name="Front. Microbiol.">
        <title>High frequency of phylogenetically diverse reductive dehalogenase-homologous genes in deep subseafloor sedimentary metagenomes.</title>
        <authorList>
            <person name="Kawai M."/>
            <person name="Futagami T."/>
            <person name="Toyoda A."/>
            <person name="Takaki Y."/>
            <person name="Nishi S."/>
            <person name="Hori S."/>
            <person name="Arai W."/>
            <person name="Tsubouchi T."/>
            <person name="Morono Y."/>
            <person name="Uchiyama I."/>
            <person name="Ito T."/>
            <person name="Fujiyama A."/>
            <person name="Inagaki F."/>
            <person name="Takami H."/>
        </authorList>
    </citation>
    <scope>NUCLEOTIDE SEQUENCE</scope>
    <source>
        <strain evidence="16">Expedition CK06-06</strain>
    </source>
</reference>
<organism evidence="16">
    <name type="scientific">marine sediment metagenome</name>
    <dbReference type="NCBI Taxonomy" id="412755"/>
    <lineage>
        <taxon>unclassified sequences</taxon>
        <taxon>metagenomes</taxon>
        <taxon>ecological metagenomes</taxon>
    </lineage>
</organism>
<evidence type="ECO:0000256" key="6">
    <source>
        <dbReference type="ARBA" id="ARBA00022598"/>
    </source>
</evidence>
<dbReference type="GO" id="GO:0006419">
    <property type="term" value="P:alanyl-tRNA aminoacylation"/>
    <property type="evidence" value="ECO:0007669"/>
    <property type="project" value="InterPro"/>
</dbReference>
<dbReference type="Pfam" id="PF07973">
    <property type="entry name" value="tRNA_SAD"/>
    <property type="match status" value="1"/>
</dbReference>
<feature type="coiled-coil region" evidence="14">
    <location>
        <begin position="210"/>
        <end position="244"/>
    </location>
</feature>
<dbReference type="AlphaFoldDB" id="X0SDH9"/>
<dbReference type="EMBL" id="BARS01004160">
    <property type="protein sequence ID" value="GAF73947.1"/>
    <property type="molecule type" value="Genomic_DNA"/>
</dbReference>
<dbReference type="InterPro" id="IPR018163">
    <property type="entry name" value="Thr/Ala-tRNA-synth_IIc_edit"/>
</dbReference>
<evidence type="ECO:0000256" key="8">
    <source>
        <dbReference type="ARBA" id="ARBA00022741"/>
    </source>
</evidence>
<keyword evidence="9" id="KW-0862">Zinc</keyword>
<dbReference type="PANTHER" id="PTHR11777">
    <property type="entry name" value="ALANYL-TRNA SYNTHETASE"/>
    <property type="match status" value="1"/>
</dbReference>
<keyword evidence="7" id="KW-0479">Metal-binding</keyword>
<keyword evidence="11" id="KW-0694">RNA-binding</keyword>
<evidence type="ECO:0000256" key="10">
    <source>
        <dbReference type="ARBA" id="ARBA00022840"/>
    </source>
</evidence>
<dbReference type="InterPro" id="IPR012947">
    <property type="entry name" value="tRNA_SAD"/>
</dbReference>
<keyword evidence="8" id="KW-0547">Nucleotide-binding</keyword>
<comment type="cofactor">
    <cofactor evidence="1">
        <name>Zn(2+)</name>
        <dbReference type="ChEBI" id="CHEBI:29105"/>
    </cofactor>
</comment>
<evidence type="ECO:0000259" key="15">
    <source>
        <dbReference type="PROSITE" id="PS50860"/>
    </source>
</evidence>
<sequence length="370" mass="40290">DARFRFDSVRREKGFFLHSGRGEQGRFEAGQQVACRVDRDFRMATARNHTATHLLHHALRRVLGQHAKQSGSHVSAERLRFDFSNPTELGPDQLREVEDIVNAKILENDPVIGTQMSLSEAREAGAIALFGETYGDIVRVLSIGDYSRELCGGTHCESTGQVGLFRITHESSVAGGVRRIEAVTGLGVLERLRRREEQIGHVCRVLRTQEQDLERRAGELLGEIRALEREVQQERQRVAQQLASGSLLDQAEQIGDVRLILAVLGGRHAELRSAADVLRKDNERVACALASTHSGKVALVTAVSGDLVARGLSALRMATAAAAILDGGGGGRDDLAQAGGADPSRLEEAFDEVRRLVRENFGGDAATNRA</sequence>
<dbReference type="SUPFAM" id="SSF55186">
    <property type="entry name" value="ThrRS/AlaRS common domain"/>
    <property type="match status" value="1"/>
</dbReference>
<dbReference type="InterPro" id="IPR050058">
    <property type="entry name" value="Ala-tRNA_ligase"/>
</dbReference>
<dbReference type="GO" id="GO:0005829">
    <property type="term" value="C:cytosol"/>
    <property type="evidence" value="ECO:0007669"/>
    <property type="project" value="TreeGrafter"/>
</dbReference>
<dbReference type="Pfam" id="PF02272">
    <property type="entry name" value="DHHA1"/>
    <property type="match status" value="1"/>
</dbReference>
<evidence type="ECO:0000256" key="4">
    <source>
        <dbReference type="ARBA" id="ARBA00017959"/>
    </source>
</evidence>
<dbReference type="FunFam" id="3.10.310.40:FF:000001">
    <property type="entry name" value="Alanine--tRNA ligase"/>
    <property type="match status" value="1"/>
</dbReference>
<evidence type="ECO:0000256" key="12">
    <source>
        <dbReference type="ARBA" id="ARBA00022917"/>
    </source>
</evidence>
<dbReference type="InterPro" id="IPR018165">
    <property type="entry name" value="Ala-tRNA-synth_IIc_core"/>
</dbReference>
<dbReference type="GO" id="GO:0004813">
    <property type="term" value="F:alanine-tRNA ligase activity"/>
    <property type="evidence" value="ECO:0007669"/>
    <property type="project" value="UniProtKB-EC"/>
</dbReference>
<dbReference type="GO" id="GO:0002161">
    <property type="term" value="F:aminoacyl-tRNA deacylase activity"/>
    <property type="evidence" value="ECO:0007669"/>
    <property type="project" value="TreeGrafter"/>
</dbReference>
<keyword evidence="14" id="KW-0175">Coiled coil</keyword>
<keyword evidence="5" id="KW-0820">tRNA-binding</keyword>
<evidence type="ECO:0000256" key="1">
    <source>
        <dbReference type="ARBA" id="ARBA00001947"/>
    </source>
</evidence>
<evidence type="ECO:0000256" key="14">
    <source>
        <dbReference type="SAM" id="Coils"/>
    </source>
</evidence>
<evidence type="ECO:0000256" key="11">
    <source>
        <dbReference type="ARBA" id="ARBA00022884"/>
    </source>
</evidence>
<protein>
    <recommendedName>
        <fullName evidence="4">Alanine--tRNA ligase</fullName>
        <ecNumber evidence="3">6.1.1.7</ecNumber>
    </recommendedName>
</protein>